<organism evidence="7 8">
    <name type="scientific">Entotheonella factor</name>
    <dbReference type="NCBI Taxonomy" id="1429438"/>
    <lineage>
        <taxon>Bacteria</taxon>
        <taxon>Pseudomonadati</taxon>
        <taxon>Nitrospinota/Tectimicrobiota group</taxon>
        <taxon>Candidatus Tectimicrobiota</taxon>
        <taxon>Candidatus Entotheonellia</taxon>
        <taxon>Candidatus Entotheonellales</taxon>
        <taxon>Candidatus Entotheonellaceae</taxon>
        <taxon>Candidatus Entotheonella</taxon>
    </lineage>
</organism>
<evidence type="ECO:0000256" key="3">
    <source>
        <dbReference type="ARBA" id="ARBA00023015"/>
    </source>
</evidence>
<evidence type="ECO:0000259" key="6">
    <source>
        <dbReference type="PROSITE" id="PS50045"/>
    </source>
</evidence>
<dbReference type="SMART" id="SM00382">
    <property type="entry name" value="AAA"/>
    <property type="match status" value="1"/>
</dbReference>
<dbReference type="InterPro" id="IPR027417">
    <property type="entry name" value="P-loop_NTPase"/>
</dbReference>
<dbReference type="InterPro" id="IPR025943">
    <property type="entry name" value="Sigma_54_int_dom_ATP-bd_2"/>
</dbReference>
<dbReference type="InterPro" id="IPR025662">
    <property type="entry name" value="Sigma_54_int_dom_ATP-bd_1"/>
</dbReference>
<keyword evidence="4" id="KW-0238">DNA-binding</keyword>
<dbReference type="InterPro" id="IPR002078">
    <property type="entry name" value="Sigma_54_int"/>
</dbReference>
<dbReference type="InterPro" id="IPR000014">
    <property type="entry name" value="PAS"/>
</dbReference>
<dbReference type="InterPro" id="IPR058031">
    <property type="entry name" value="AAA_lid_NorR"/>
</dbReference>
<dbReference type="Gene3D" id="1.10.10.60">
    <property type="entry name" value="Homeodomain-like"/>
    <property type="match status" value="1"/>
</dbReference>
<dbReference type="InterPro" id="IPR035965">
    <property type="entry name" value="PAS-like_dom_sf"/>
</dbReference>
<dbReference type="GO" id="GO:0006355">
    <property type="term" value="P:regulation of DNA-templated transcription"/>
    <property type="evidence" value="ECO:0007669"/>
    <property type="project" value="InterPro"/>
</dbReference>
<dbReference type="Pfam" id="PF00989">
    <property type="entry name" value="PAS"/>
    <property type="match status" value="1"/>
</dbReference>
<dbReference type="InterPro" id="IPR002197">
    <property type="entry name" value="HTH_Fis"/>
</dbReference>
<dbReference type="GO" id="GO:0043565">
    <property type="term" value="F:sequence-specific DNA binding"/>
    <property type="evidence" value="ECO:0007669"/>
    <property type="project" value="InterPro"/>
</dbReference>
<dbReference type="PROSITE" id="PS00676">
    <property type="entry name" value="SIGMA54_INTERACT_2"/>
    <property type="match status" value="1"/>
</dbReference>
<dbReference type="PATRIC" id="fig|1429438.4.peg.2972"/>
<accession>W4LNJ0</accession>
<dbReference type="GO" id="GO:0005524">
    <property type="term" value="F:ATP binding"/>
    <property type="evidence" value="ECO:0007669"/>
    <property type="project" value="UniProtKB-KW"/>
</dbReference>
<dbReference type="Pfam" id="PF00158">
    <property type="entry name" value="Sigma54_activat"/>
    <property type="match status" value="1"/>
</dbReference>
<keyword evidence="1" id="KW-0547">Nucleotide-binding</keyword>
<dbReference type="NCBIfam" id="TIGR00229">
    <property type="entry name" value="sensory_box"/>
    <property type="match status" value="1"/>
</dbReference>
<dbReference type="InterPro" id="IPR009057">
    <property type="entry name" value="Homeodomain-like_sf"/>
</dbReference>
<evidence type="ECO:0000256" key="2">
    <source>
        <dbReference type="ARBA" id="ARBA00022840"/>
    </source>
</evidence>
<dbReference type="Pfam" id="PF02954">
    <property type="entry name" value="HTH_8"/>
    <property type="match status" value="1"/>
</dbReference>
<dbReference type="InterPro" id="IPR013767">
    <property type="entry name" value="PAS_fold"/>
</dbReference>
<dbReference type="PANTHER" id="PTHR32071:SF117">
    <property type="entry name" value="PTS-DEPENDENT DIHYDROXYACETONE KINASE OPERON REGULATORY PROTEIN-RELATED"/>
    <property type="match status" value="1"/>
</dbReference>
<protein>
    <recommendedName>
        <fullName evidence="6">Sigma-54 factor interaction domain-containing protein</fullName>
    </recommendedName>
</protein>
<dbReference type="PROSITE" id="PS50045">
    <property type="entry name" value="SIGMA54_INTERACT_4"/>
    <property type="match status" value="1"/>
</dbReference>
<dbReference type="Gene3D" id="1.10.8.60">
    <property type="match status" value="1"/>
</dbReference>
<gene>
    <name evidence="7" type="ORF">ETSY1_14975</name>
</gene>
<keyword evidence="5" id="KW-0804">Transcription</keyword>
<dbReference type="PROSITE" id="PS00675">
    <property type="entry name" value="SIGMA54_INTERACT_1"/>
    <property type="match status" value="1"/>
</dbReference>
<dbReference type="InterPro" id="IPR025944">
    <property type="entry name" value="Sigma_54_int_dom_CS"/>
</dbReference>
<evidence type="ECO:0000313" key="8">
    <source>
        <dbReference type="Proteomes" id="UP000019141"/>
    </source>
</evidence>
<name>W4LNJ0_ENTF1</name>
<dbReference type="Gene3D" id="3.30.450.20">
    <property type="entry name" value="PAS domain"/>
    <property type="match status" value="1"/>
</dbReference>
<dbReference type="EMBL" id="AZHW01000445">
    <property type="protein sequence ID" value="ETW99444.1"/>
    <property type="molecule type" value="Genomic_DNA"/>
</dbReference>
<feature type="domain" description="Sigma-54 factor interaction" evidence="6">
    <location>
        <begin position="182"/>
        <end position="411"/>
    </location>
</feature>
<sequence length="502" mass="55807">MDHGKYMNATHRNATRIPRFATLDKRANDLANADRLGEASQVDGESLYQALIEHASDAIMIVQHGQAAYRNRAHEKWFGFSADGLAAPRLSILARAEHREWVQAYEQALYRGEEVPACCQMTLLNQDGQWLHLEVHARVITYWGALATVITMRVRQETGATTGVQHREPQGSLKSAQEVDDIVGTSPALHRVLQQVQQVAGTDTTVLITGETGTGKELIARALHHLSPRRAQPLVKVNCTALPTGLIESELFGHEKGAFTGAIARKLGRFELAEGGTLFLDEIGDLALDVQAKLLRVLQEGEFERVGGTQTLSSNVRIIAATHRDLKRSASAETFRADLFYRLHVFPIHLPPLRERVEDIPLLVQRFVEKYAHRLAKSIDTIDDTAIARLTAYAWPGNIRELEHVIERALILAQDRTLTIDDALLCAPPMPQSEPIESIEQASAAPTLTLAELQRDHIEHILEQTGWVVEGPQGAARILGLHPNTLRGRMRRLGIKRPLHQV</sequence>
<dbReference type="Pfam" id="PF25601">
    <property type="entry name" value="AAA_lid_14"/>
    <property type="match status" value="1"/>
</dbReference>
<dbReference type="PANTHER" id="PTHR32071">
    <property type="entry name" value="TRANSCRIPTIONAL REGULATORY PROTEIN"/>
    <property type="match status" value="1"/>
</dbReference>
<dbReference type="CDD" id="cd00009">
    <property type="entry name" value="AAA"/>
    <property type="match status" value="1"/>
</dbReference>
<evidence type="ECO:0000256" key="1">
    <source>
        <dbReference type="ARBA" id="ARBA00022741"/>
    </source>
</evidence>
<dbReference type="SUPFAM" id="SSF52540">
    <property type="entry name" value="P-loop containing nucleoside triphosphate hydrolases"/>
    <property type="match status" value="1"/>
</dbReference>
<dbReference type="Proteomes" id="UP000019141">
    <property type="component" value="Unassembled WGS sequence"/>
</dbReference>
<evidence type="ECO:0000256" key="4">
    <source>
        <dbReference type="ARBA" id="ARBA00023125"/>
    </source>
</evidence>
<keyword evidence="2" id="KW-0067">ATP-binding</keyword>
<proteinExistence type="predicted"/>
<dbReference type="SUPFAM" id="SSF46689">
    <property type="entry name" value="Homeodomain-like"/>
    <property type="match status" value="1"/>
</dbReference>
<dbReference type="HOGENOM" id="CLU_000445_8_1_7"/>
<dbReference type="Gene3D" id="3.40.50.300">
    <property type="entry name" value="P-loop containing nucleotide triphosphate hydrolases"/>
    <property type="match status" value="1"/>
</dbReference>
<dbReference type="InterPro" id="IPR003593">
    <property type="entry name" value="AAA+_ATPase"/>
</dbReference>
<evidence type="ECO:0000313" key="7">
    <source>
        <dbReference type="EMBL" id="ETW99444.1"/>
    </source>
</evidence>
<dbReference type="AlphaFoldDB" id="W4LNJ0"/>
<dbReference type="SUPFAM" id="SSF55785">
    <property type="entry name" value="PYP-like sensor domain (PAS domain)"/>
    <property type="match status" value="1"/>
</dbReference>
<reference evidence="7 8" key="1">
    <citation type="journal article" date="2014" name="Nature">
        <title>An environmental bacterial taxon with a large and distinct metabolic repertoire.</title>
        <authorList>
            <person name="Wilson M.C."/>
            <person name="Mori T."/>
            <person name="Ruckert C."/>
            <person name="Uria A.R."/>
            <person name="Helf M.J."/>
            <person name="Takada K."/>
            <person name="Gernert C."/>
            <person name="Steffens U.A."/>
            <person name="Heycke N."/>
            <person name="Schmitt S."/>
            <person name="Rinke C."/>
            <person name="Helfrich E.J."/>
            <person name="Brachmann A.O."/>
            <person name="Gurgui C."/>
            <person name="Wakimoto T."/>
            <person name="Kracht M."/>
            <person name="Crusemann M."/>
            <person name="Hentschel U."/>
            <person name="Abe I."/>
            <person name="Matsunaga S."/>
            <person name="Kalinowski J."/>
            <person name="Takeyama H."/>
            <person name="Piel J."/>
        </authorList>
    </citation>
    <scope>NUCLEOTIDE SEQUENCE [LARGE SCALE GENOMIC DNA]</scope>
    <source>
        <strain evidence="8">TSY1</strain>
    </source>
</reference>
<dbReference type="FunFam" id="3.40.50.300:FF:000006">
    <property type="entry name" value="DNA-binding transcriptional regulator NtrC"/>
    <property type="match status" value="1"/>
</dbReference>
<evidence type="ECO:0000256" key="5">
    <source>
        <dbReference type="ARBA" id="ARBA00023163"/>
    </source>
</evidence>
<comment type="caution">
    <text evidence="7">The sequence shown here is derived from an EMBL/GenBank/DDBJ whole genome shotgun (WGS) entry which is preliminary data.</text>
</comment>
<keyword evidence="3" id="KW-0805">Transcription regulation</keyword>
<keyword evidence="8" id="KW-1185">Reference proteome</keyword>
<dbReference type="PROSITE" id="PS00688">
    <property type="entry name" value="SIGMA54_INTERACT_3"/>
    <property type="match status" value="1"/>
</dbReference>